<sequence>MKQIDYWENYRPEIFRYVKEENIWMDPETGKQIELCPWLRKAPNQNKYTCDIYYDRPDDCKYYPSTIDEMIIDECEMLEEKDFSNSKQTKKTLEKIMEDSRTPFM</sequence>
<dbReference type="EMBL" id="UOFD01000079">
    <property type="protein sequence ID" value="VAW54614.1"/>
    <property type="molecule type" value="Genomic_DNA"/>
</dbReference>
<accession>A0A3B0XF57</accession>
<protein>
    <recommendedName>
        <fullName evidence="2">Zinc/iron-chelating domain-containing protein</fullName>
    </recommendedName>
</protein>
<dbReference type="AlphaFoldDB" id="A0A3B0XF57"/>
<proteinExistence type="predicted"/>
<reference evidence="1" key="1">
    <citation type="submission" date="2018-06" db="EMBL/GenBank/DDBJ databases">
        <authorList>
            <person name="Zhirakovskaya E."/>
        </authorList>
    </citation>
    <scope>NUCLEOTIDE SEQUENCE</scope>
</reference>
<gene>
    <name evidence="1" type="ORF">MNBD_GAMMA06-494</name>
</gene>
<evidence type="ECO:0008006" key="2">
    <source>
        <dbReference type="Google" id="ProtNLM"/>
    </source>
</evidence>
<name>A0A3B0XF57_9ZZZZ</name>
<evidence type="ECO:0000313" key="1">
    <source>
        <dbReference type="EMBL" id="VAW54614.1"/>
    </source>
</evidence>
<organism evidence="1">
    <name type="scientific">hydrothermal vent metagenome</name>
    <dbReference type="NCBI Taxonomy" id="652676"/>
    <lineage>
        <taxon>unclassified sequences</taxon>
        <taxon>metagenomes</taxon>
        <taxon>ecological metagenomes</taxon>
    </lineage>
</organism>